<feature type="binding site" evidence="14">
    <location>
        <position position="183"/>
    </location>
    <ligand>
        <name>L-threonine</name>
        <dbReference type="ChEBI" id="CHEBI:57926"/>
    </ligand>
</feature>
<feature type="binding site" evidence="14">
    <location>
        <position position="37"/>
    </location>
    <ligand>
        <name>L-threonine</name>
        <dbReference type="ChEBI" id="CHEBI:57926"/>
    </ligand>
</feature>
<dbReference type="Pfam" id="PF01300">
    <property type="entry name" value="Sua5_yciO_yrdC"/>
    <property type="match status" value="1"/>
</dbReference>
<evidence type="ECO:0000256" key="14">
    <source>
        <dbReference type="PIRSR" id="PIRSR004930-1"/>
    </source>
</evidence>
<evidence type="ECO:0000313" key="16">
    <source>
        <dbReference type="EMBL" id="TCK87915.1"/>
    </source>
</evidence>
<dbReference type="GO" id="GO:0005737">
    <property type="term" value="C:cytoplasm"/>
    <property type="evidence" value="ECO:0007669"/>
    <property type="project" value="UniProtKB-SubCell"/>
</dbReference>
<evidence type="ECO:0000256" key="5">
    <source>
        <dbReference type="ARBA" id="ARBA00022490"/>
    </source>
</evidence>
<feature type="binding site" evidence="14">
    <location>
        <position position="239"/>
    </location>
    <ligand>
        <name>ATP</name>
        <dbReference type="ChEBI" id="CHEBI:30616"/>
    </ligand>
</feature>
<feature type="domain" description="YrdC-like" evidence="15">
    <location>
        <begin position="15"/>
        <end position="201"/>
    </location>
</feature>
<evidence type="ECO:0000256" key="2">
    <source>
        <dbReference type="ARBA" id="ARBA00007663"/>
    </source>
</evidence>
<feature type="binding site" evidence="14">
    <location>
        <position position="197"/>
    </location>
    <ligand>
        <name>ATP</name>
        <dbReference type="ChEBI" id="CHEBI:30616"/>
    </ligand>
</feature>
<evidence type="ECO:0000256" key="3">
    <source>
        <dbReference type="ARBA" id="ARBA00012584"/>
    </source>
</evidence>
<dbReference type="GO" id="GO:0006450">
    <property type="term" value="P:regulation of translational fidelity"/>
    <property type="evidence" value="ECO:0007669"/>
    <property type="project" value="TreeGrafter"/>
</dbReference>
<dbReference type="Pfam" id="PF03481">
    <property type="entry name" value="Sua5_C"/>
    <property type="match status" value="1"/>
</dbReference>
<keyword evidence="6 13" id="KW-0808">Transferase</keyword>
<dbReference type="FunFam" id="3.90.870.10:FF:000008">
    <property type="entry name" value="Threonylcarbamoyl-AMP synthase"/>
    <property type="match status" value="1"/>
</dbReference>
<dbReference type="PIRSF" id="PIRSF004930">
    <property type="entry name" value="Tln_factor_SUA5"/>
    <property type="match status" value="1"/>
</dbReference>
<dbReference type="Gene3D" id="3.90.870.10">
    <property type="entry name" value="DHBP synthase"/>
    <property type="match status" value="1"/>
</dbReference>
<organism evidence="16 17">
    <name type="scientific">Natranaerovirga hydrolytica</name>
    <dbReference type="NCBI Taxonomy" id="680378"/>
    <lineage>
        <taxon>Bacteria</taxon>
        <taxon>Bacillati</taxon>
        <taxon>Bacillota</taxon>
        <taxon>Clostridia</taxon>
        <taxon>Lachnospirales</taxon>
        <taxon>Natranaerovirgaceae</taxon>
        <taxon>Natranaerovirga</taxon>
    </lineage>
</organism>
<dbReference type="PROSITE" id="PS51163">
    <property type="entry name" value="YRDC"/>
    <property type="match status" value="1"/>
</dbReference>
<dbReference type="InterPro" id="IPR006070">
    <property type="entry name" value="Sua5-like_dom"/>
</dbReference>
<dbReference type="InterPro" id="IPR010923">
    <property type="entry name" value="T(6)A37_SUA5"/>
</dbReference>
<keyword evidence="17" id="KW-1185">Reference proteome</keyword>
<keyword evidence="9 13" id="KW-0547">Nucleotide-binding</keyword>
<dbReference type="OrthoDB" id="9814580at2"/>
<dbReference type="InterPro" id="IPR017945">
    <property type="entry name" value="DHBP_synth_RibB-like_a/b_dom"/>
</dbReference>
<dbReference type="SUPFAM" id="SSF55821">
    <property type="entry name" value="YrdC/RibB"/>
    <property type="match status" value="1"/>
</dbReference>
<evidence type="ECO:0000256" key="10">
    <source>
        <dbReference type="ARBA" id="ARBA00022840"/>
    </source>
</evidence>
<name>A0A4R1M7L0_9FIRM</name>
<keyword evidence="8 13" id="KW-0548">Nucleotidyltransferase</keyword>
<evidence type="ECO:0000256" key="8">
    <source>
        <dbReference type="ARBA" id="ARBA00022695"/>
    </source>
</evidence>
<evidence type="ECO:0000256" key="13">
    <source>
        <dbReference type="PIRNR" id="PIRNR004930"/>
    </source>
</evidence>
<comment type="function">
    <text evidence="13">Required for the formation of a threonylcarbamoyl group on adenosine at position 37 (t(6)A37) in tRNAs that read codons beginning with adenine.</text>
</comment>
<proteinExistence type="inferred from homology"/>
<dbReference type="FunFam" id="3.40.50.11030:FF:000001">
    <property type="entry name" value="Threonylcarbamoyl-AMP synthase"/>
    <property type="match status" value="1"/>
</dbReference>
<dbReference type="InterPro" id="IPR005145">
    <property type="entry name" value="Sua5_C"/>
</dbReference>
<dbReference type="InterPro" id="IPR050156">
    <property type="entry name" value="TC-AMP_synthase_SUA5"/>
</dbReference>
<feature type="binding site" evidence="14">
    <location>
        <position position="69"/>
    </location>
    <ligand>
        <name>L-threonine</name>
        <dbReference type="ChEBI" id="CHEBI:57926"/>
    </ligand>
</feature>
<dbReference type="GO" id="GO:0003725">
    <property type="term" value="F:double-stranded RNA binding"/>
    <property type="evidence" value="ECO:0007669"/>
    <property type="project" value="UniProtKB-UniRule"/>
</dbReference>
<dbReference type="GO" id="GO:0005524">
    <property type="term" value="F:ATP binding"/>
    <property type="evidence" value="ECO:0007669"/>
    <property type="project" value="UniProtKB-UniRule"/>
</dbReference>
<feature type="binding site" evidence="14">
    <location>
        <position position="60"/>
    </location>
    <ligand>
        <name>ATP</name>
        <dbReference type="ChEBI" id="CHEBI:30616"/>
    </ligand>
</feature>
<dbReference type="AlphaFoldDB" id="A0A4R1M7L0"/>
<evidence type="ECO:0000256" key="9">
    <source>
        <dbReference type="ARBA" id="ARBA00022741"/>
    </source>
</evidence>
<comment type="catalytic activity">
    <reaction evidence="12 13">
        <text>L-threonine + hydrogencarbonate + ATP = L-threonylcarbamoyladenylate + diphosphate + H2O</text>
        <dbReference type="Rhea" id="RHEA:36407"/>
        <dbReference type="ChEBI" id="CHEBI:15377"/>
        <dbReference type="ChEBI" id="CHEBI:17544"/>
        <dbReference type="ChEBI" id="CHEBI:30616"/>
        <dbReference type="ChEBI" id="CHEBI:33019"/>
        <dbReference type="ChEBI" id="CHEBI:57926"/>
        <dbReference type="ChEBI" id="CHEBI:73682"/>
        <dbReference type="EC" id="2.7.7.87"/>
    </reaction>
</comment>
<feature type="binding site" evidence="14">
    <location>
        <position position="145"/>
    </location>
    <ligand>
        <name>ATP</name>
        <dbReference type="ChEBI" id="CHEBI:30616"/>
    </ligand>
</feature>
<evidence type="ECO:0000256" key="7">
    <source>
        <dbReference type="ARBA" id="ARBA00022694"/>
    </source>
</evidence>
<comment type="caution">
    <text evidence="16">The sequence shown here is derived from an EMBL/GenBank/DDBJ whole genome shotgun (WGS) entry which is preliminary data.</text>
</comment>
<dbReference type="GO" id="GO:0008033">
    <property type="term" value="P:tRNA processing"/>
    <property type="evidence" value="ECO:0007669"/>
    <property type="project" value="UniProtKB-KW"/>
</dbReference>
<dbReference type="PANTHER" id="PTHR17490">
    <property type="entry name" value="SUA5"/>
    <property type="match status" value="1"/>
</dbReference>
<reference evidence="16 17" key="1">
    <citation type="submission" date="2019-03" db="EMBL/GenBank/DDBJ databases">
        <title>Genomic Encyclopedia of Type Strains, Phase IV (KMG-IV): sequencing the most valuable type-strain genomes for metagenomic binning, comparative biology and taxonomic classification.</title>
        <authorList>
            <person name="Goeker M."/>
        </authorList>
    </citation>
    <scope>NUCLEOTIDE SEQUENCE [LARGE SCALE GENOMIC DNA]</scope>
    <source>
        <strain evidence="16 17">DSM 24176</strain>
    </source>
</reference>
<dbReference type="GO" id="GO:0000049">
    <property type="term" value="F:tRNA binding"/>
    <property type="evidence" value="ECO:0007669"/>
    <property type="project" value="TreeGrafter"/>
</dbReference>
<dbReference type="Proteomes" id="UP000294545">
    <property type="component" value="Unassembled WGS sequence"/>
</dbReference>
<gene>
    <name evidence="16" type="ORF">EDC19_2759</name>
</gene>
<dbReference type="EMBL" id="SMGQ01000018">
    <property type="protein sequence ID" value="TCK87915.1"/>
    <property type="molecule type" value="Genomic_DNA"/>
</dbReference>
<protein>
    <recommendedName>
        <fullName evidence="4 13">Threonylcarbamoyl-AMP synthase</fullName>
        <shortName evidence="13">TC-AMP synthase</shortName>
        <ecNumber evidence="3 13">2.7.7.87</ecNumber>
    </recommendedName>
    <alternativeName>
        <fullName evidence="11 13">L-threonylcarbamoyladenylate synthase</fullName>
    </alternativeName>
</protein>
<dbReference type="NCBIfam" id="TIGR00057">
    <property type="entry name" value="L-threonylcarbamoyladenylate synthase"/>
    <property type="match status" value="1"/>
</dbReference>
<evidence type="ECO:0000256" key="4">
    <source>
        <dbReference type="ARBA" id="ARBA00015492"/>
    </source>
</evidence>
<feature type="binding site" evidence="14">
    <location>
        <position position="64"/>
    </location>
    <ligand>
        <name>ATP</name>
        <dbReference type="ChEBI" id="CHEBI:30616"/>
    </ligand>
</feature>
<evidence type="ECO:0000256" key="1">
    <source>
        <dbReference type="ARBA" id="ARBA00004496"/>
    </source>
</evidence>
<evidence type="ECO:0000313" key="17">
    <source>
        <dbReference type="Proteomes" id="UP000294545"/>
    </source>
</evidence>
<feature type="binding site" evidence="14">
    <location>
        <position position="119"/>
    </location>
    <ligand>
        <name>ATP</name>
        <dbReference type="ChEBI" id="CHEBI:30616"/>
    </ligand>
</feature>
<feature type="binding site" evidence="14">
    <location>
        <position position="153"/>
    </location>
    <ligand>
        <name>ATP</name>
        <dbReference type="ChEBI" id="CHEBI:30616"/>
    </ligand>
</feature>
<feature type="binding site" evidence="14">
    <location>
        <position position="123"/>
    </location>
    <ligand>
        <name>L-threonine</name>
        <dbReference type="ChEBI" id="CHEBI:57926"/>
    </ligand>
</feature>
<keyword evidence="7 13" id="KW-0819">tRNA processing</keyword>
<dbReference type="PANTHER" id="PTHR17490:SF16">
    <property type="entry name" value="THREONYLCARBAMOYL-AMP SYNTHASE"/>
    <property type="match status" value="1"/>
</dbReference>
<evidence type="ECO:0000256" key="6">
    <source>
        <dbReference type="ARBA" id="ARBA00022679"/>
    </source>
</evidence>
<dbReference type="Gene3D" id="3.40.50.11030">
    <property type="entry name" value="Threonylcarbamoyl-AMP synthase, C-terminal domain"/>
    <property type="match status" value="1"/>
</dbReference>
<keyword evidence="5 13" id="KW-0963">Cytoplasm</keyword>
<evidence type="ECO:0000256" key="12">
    <source>
        <dbReference type="ARBA" id="ARBA00048366"/>
    </source>
</evidence>
<dbReference type="InterPro" id="IPR038385">
    <property type="entry name" value="Sua5/YwlC_C"/>
</dbReference>
<sequence>METLIEAVDKDNIDYAIIQKAAAILRNGGLVAFPTETVYGLGANALSVDAANKIYTAKGRPSDNPLIIHIAKVEDIQTLVSNIPEKAYKLIDKFWPGPLTLVFNKSENVPNTITGGLNTVAIRMPAHKIALEIIEKAKVPVAAPSANLSGRPSPTNGQHVIDDLNGKVDMIIEGGKVDIGLESTVIDVTSEEPLILRPGSITKSMMDQVIGHIEYDQSLFQAYHNSLTPKSPGMKYKHYAPNAQLTVIKGDINKVVEKINGLIAENENQGLKVGVIATHQTENKYVSGTIKVIGSRDDEKEIANKLFEILRAFDKEEVDLIFSESFNERNLGQAIMNRLLKASGYQVINV</sequence>
<dbReference type="GO" id="GO:0061710">
    <property type="term" value="F:L-threonylcarbamoyladenylate synthase"/>
    <property type="evidence" value="ECO:0007669"/>
    <property type="project" value="UniProtKB-EC"/>
</dbReference>
<comment type="subcellular location">
    <subcellularLocation>
        <location evidence="1 13">Cytoplasm</location>
    </subcellularLocation>
</comment>
<accession>A0A4R1M7L0</accession>
<evidence type="ECO:0000259" key="15">
    <source>
        <dbReference type="PROSITE" id="PS51163"/>
    </source>
</evidence>
<dbReference type="RefSeq" id="WP_132283408.1">
    <property type="nucleotide sequence ID" value="NZ_SMGQ01000018.1"/>
</dbReference>
<keyword evidence="10 13" id="KW-0067">ATP-binding</keyword>
<feature type="binding site" evidence="14">
    <location>
        <position position="143"/>
    </location>
    <ligand>
        <name>L-threonine</name>
        <dbReference type="ChEBI" id="CHEBI:57926"/>
    </ligand>
</feature>
<evidence type="ECO:0000256" key="11">
    <source>
        <dbReference type="ARBA" id="ARBA00029774"/>
    </source>
</evidence>
<dbReference type="EC" id="2.7.7.87" evidence="3 13"/>
<comment type="similarity">
    <text evidence="2 13">Belongs to the SUA5 family.</text>
</comment>